<dbReference type="GO" id="GO:0006281">
    <property type="term" value="P:DNA repair"/>
    <property type="evidence" value="ECO:0007669"/>
    <property type="project" value="UniProtKB-KW"/>
</dbReference>
<gene>
    <name evidence="11" type="ORF">A2172_04345</name>
</gene>
<dbReference type="Proteomes" id="UP000176631">
    <property type="component" value="Unassembled WGS sequence"/>
</dbReference>
<evidence type="ECO:0000256" key="3">
    <source>
        <dbReference type="ARBA" id="ARBA00022801"/>
    </source>
</evidence>
<dbReference type="Gene3D" id="2.40.50.140">
    <property type="entry name" value="Nucleic acid-binding proteins"/>
    <property type="match status" value="1"/>
</dbReference>
<dbReference type="CDD" id="cd04488">
    <property type="entry name" value="RecG_wedge_OBF"/>
    <property type="match status" value="1"/>
</dbReference>
<dbReference type="EMBL" id="MHCP01000025">
    <property type="protein sequence ID" value="OGY23430.1"/>
    <property type="molecule type" value="Genomic_DNA"/>
</dbReference>
<dbReference type="PROSITE" id="PS51192">
    <property type="entry name" value="HELICASE_ATP_BIND_1"/>
    <property type="match status" value="1"/>
</dbReference>
<sequence length="668" mass="75428">MDLSTKIEDLPKIGRFASSRLKNLKINVAGDLIYHFPFRYEEIGNPKKISELREGDLSSTKGGILEVKNLVTRYRKIITKMLLNDSTGTIEAVWFNQPFLTKTLKVGQKISLAGKVGFFSNRLTFINPEYEILDFKKRPIHTQGFVPIYPETSGLTSKWIRSRIQEILPILLPKIKEFLPLETLKRNNLIAIKNALDQIHQPRDLNEITQARRRIAFEEILLTYLKAFVRKSYLNKKEAASLTIHQEKILSVISQLPFTLTAPQKKVLKEIIYDLSQKRPMNRLLQGDVGSGKTVVAALASYLVFLNGFKTALMAPTEILAIQHYNTFKTVLSPLGVKIELCTATKKPKTEYDILIGTHALIFGETGFEKLAFIVIDEQQRFGVEQRAVLRGKGLSPHVLTMTATPIPRSLALTLYGDLSISIIDTPPPGRYPIKTYFVHPEKRLKAYDFIREKISLGEQAFIICPLVDLSETLKSVKAATHEYERLQNEVFPEFSLGILHGRMKSKEKEETLRNFLTGQKQILVATPIVEVGIDIPGATIMMIEAAERFGLSSLHQLRGRVGRSSKQSYCLLFTENTSEQVKKRLNALVRYNNGLKLAEIDLELRGPGQLYGTEQSGLLDFKIATLSDLPLIAAVRKEAEIIYNLLKKDSLPLLSSKLEDNKLISPD</sequence>
<dbReference type="SMART" id="SM00487">
    <property type="entry name" value="DEXDc"/>
    <property type="match status" value="1"/>
</dbReference>
<dbReference type="InterPro" id="IPR045562">
    <property type="entry name" value="RecG_dom3_C"/>
</dbReference>
<dbReference type="NCBIfam" id="NF008165">
    <property type="entry name" value="PRK10917.1-3"/>
    <property type="match status" value="1"/>
</dbReference>
<dbReference type="SUPFAM" id="SSF52540">
    <property type="entry name" value="P-loop containing nucleoside triphosphate hydrolases"/>
    <property type="match status" value="2"/>
</dbReference>
<organism evidence="11 12">
    <name type="scientific">Candidatus Woykebacteria bacterium RBG_13_40_15</name>
    <dbReference type="NCBI Taxonomy" id="1802593"/>
    <lineage>
        <taxon>Bacteria</taxon>
        <taxon>Candidatus Woykeibacteriota</taxon>
    </lineage>
</organism>
<dbReference type="NCBIfam" id="NF008168">
    <property type="entry name" value="PRK10917.2-2"/>
    <property type="match status" value="1"/>
</dbReference>
<dbReference type="InterPro" id="IPR012340">
    <property type="entry name" value="NA-bd_OB-fold"/>
</dbReference>
<dbReference type="InterPro" id="IPR047112">
    <property type="entry name" value="RecG/Mfd"/>
</dbReference>
<keyword evidence="5" id="KW-0067">ATP-binding</keyword>
<dbReference type="Pfam" id="PF19833">
    <property type="entry name" value="RecG_dom3_C"/>
    <property type="match status" value="1"/>
</dbReference>
<evidence type="ECO:0000256" key="4">
    <source>
        <dbReference type="ARBA" id="ARBA00022806"/>
    </source>
</evidence>
<dbReference type="InterPro" id="IPR001650">
    <property type="entry name" value="Helicase_C-like"/>
</dbReference>
<dbReference type="SUPFAM" id="SSF50249">
    <property type="entry name" value="Nucleic acid-binding proteins"/>
    <property type="match status" value="1"/>
</dbReference>
<dbReference type="GO" id="GO:0005524">
    <property type="term" value="F:ATP binding"/>
    <property type="evidence" value="ECO:0007669"/>
    <property type="project" value="UniProtKB-KW"/>
</dbReference>
<dbReference type="GO" id="GO:0003678">
    <property type="term" value="F:DNA helicase activity"/>
    <property type="evidence" value="ECO:0007669"/>
    <property type="project" value="TreeGrafter"/>
</dbReference>
<dbReference type="InterPro" id="IPR011545">
    <property type="entry name" value="DEAD/DEAH_box_helicase_dom"/>
</dbReference>
<dbReference type="Gene3D" id="3.40.50.300">
    <property type="entry name" value="P-loop containing nucleotide triphosphate hydrolases"/>
    <property type="match status" value="2"/>
</dbReference>
<dbReference type="GO" id="GO:0003677">
    <property type="term" value="F:DNA binding"/>
    <property type="evidence" value="ECO:0007669"/>
    <property type="project" value="UniProtKB-KW"/>
</dbReference>
<evidence type="ECO:0000256" key="1">
    <source>
        <dbReference type="ARBA" id="ARBA00022741"/>
    </source>
</evidence>
<evidence type="ECO:0000256" key="8">
    <source>
        <dbReference type="ARBA" id="ARBA00049819"/>
    </source>
</evidence>
<dbReference type="Pfam" id="PF00270">
    <property type="entry name" value="DEAD"/>
    <property type="match status" value="1"/>
</dbReference>
<dbReference type="GO" id="GO:0016787">
    <property type="term" value="F:hydrolase activity"/>
    <property type="evidence" value="ECO:0007669"/>
    <property type="project" value="UniProtKB-KW"/>
</dbReference>
<evidence type="ECO:0000259" key="9">
    <source>
        <dbReference type="PROSITE" id="PS51192"/>
    </source>
</evidence>
<proteinExistence type="predicted"/>
<evidence type="ECO:0000256" key="5">
    <source>
        <dbReference type="ARBA" id="ARBA00022840"/>
    </source>
</evidence>
<keyword evidence="3" id="KW-0378">Hydrolase</keyword>
<dbReference type="PANTHER" id="PTHR47964">
    <property type="entry name" value="ATP-DEPENDENT DNA HELICASE HOMOLOG RECG, CHLOROPLASTIC"/>
    <property type="match status" value="1"/>
</dbReference>
<evidence type="ECO:0000313" key="11">
    <source>
        <dbReference type="EMBL" id="OGY23430.1"/>
    </source>
</evidence>
<evidence type="ECO:0000256" key="2">
    <source>
        <dbReference type="ARBA" id="ARBA00022763"/>
    </source>
</evidence>
<evidence type="ECO:0000313" key="12">
    <source>
        <dbReference type="Proteomes" id="UP000176631"/>
    </source>
</evidence>
<dbReference type="PANTHER" id="PTHR47964:SF1">
    <property type="entry name" value="ATP-DEPENDENT DNA HELICASE HOMOLOG RECG, CHLOROPLASTIC"/>
    <property type="match status" value="1"/>
</dbReference>
<evidence type="ECO:0000256" key="6">
    <source>
        <dbReference type="ARBA" id="ARBA00023125"/>
    </source>
</evidence>
<keyword evidence="4 11" id="KW-0347">Helicase</keyword>
<keyword evidence="1" id="KW-0547">Nucleotide-binding</keyword>
<name>A0A1G1W782_9BACT</name>
<dbReference type="InterPro" id="IPR027417">
    <property type="entry name" value="P-loop_NTPase"/>
</dbReference>
<reference evidence="11 12" key="1">
    <citation type="journal article" date="2016" name="Nat. Commun.">
        <title>Thousands of microbial genomes shed light on interconnected biogeochemical processes in an aquifer system.</title>
        <authorList>
            <person name="Anantharaman K."/>
            <person name="Brown C.T."/>
            <person name="Hug L.A."/>
            <person name="Sharon I."/>
            <person name="Castelle C.J."/>
            <person name="Probst A.J."/>
            <person name="Thomas B.C."/>
            <person name="Singh A."/>
            <person name="Wilkins M.J."/>
            <person name="Karaoz U."/>
            <person name="Brodie E.L."/>
            <person name="Williams K.H."/>
            <person name="Hubbard S.S."/>
            <person name="Banfield J.F."/>
        </authorList>
    </citation>
    <scope>NUCLEOTIDE SEQUENCE [LARGE SCALE GENOMIC DNA]</scope>
</reference>
<protein>
    <recommendedName>
        <fullName evidence="8">Probable DNA 3'-5' helicase RecG</fullName>
    </recommendedName>
</protein>
<dbReference type="AlphaFoldDB" id="A0A1G1W782"/>
<accession>A0A1G1W782</accession>
<dbReference type="PROSITE" id="PS51194">
    <property type="entry name" value="HELICASE_CTER"/>
    <property type="match status" value="1"/>
</dbReference>
<dbReference type="STRING" id="1802593.A2172_04345"/>
<feature type="domain" description="Helicase C-terminal" evidence="10">
    <location>
        <begin position="457"/>
        <end position="604"/>
    </location>
</feature>
<evidence type="ECO:0000259" key="10">
    <source>
        <dbReference type="PROSITE" id="PS51194"/>
    </source>
</evidence>
<keyword evidence="2" id="KW-0227">DNA damage</keyword>
<dbReference type="Pfam" id="PF17191">
    <property type="entry name" value="RecG_wedge"/>
    <property type="match status" value="1"/>
</dbReference>
<feature type="domain" description="Helicase ATP-binding" evidence="9">
    <location>
        <begin position="274"/>
        <end position="424"/>
    </location>
</feature>
<keyword evidence="7" id="KW-0234">DNA repair</keyword>
<evidence type="ECO:0000256" key="7">
    <source>
        <dbReference type="ARBA" id="ARBA00023204"/>
    </source>
</evidence>
<comment type="caution">
    <text evidence="11">The sequence shown here is derived from an EMBL/GenBank/DDBJ whole genome shotgun (WGS) entry which is preliminary data.</text>
</comment>
<dbReference type="InterPro" id="IPR014001">
    <property type="entry name" value="Helicase_ATP-bd"/>
</dbReference>
<keyword evidence="6" id="KW-0238">DNA-binding</keyword>
<dbReference type="Pfam" id="PF00271">
    <property type="entry name" value="Helicase_C"/>
    <property type="match status" value="1"/>
</dbReference>
<dbReference type="InterPro" id="IPR033454">
    <property type="entry name" value="RecG_wedge"/>
</dbReference>
<dbReference type="SMART" id="SM00490">
    <property type="entry name" value="HELICc"/>
    <property type="match status" value="1"/>
</dbReference>